<organism evidence="1 2">
    <name type="scientific">Bauhinia variegata</name>
    <name type="common">Purple orchid tree</name>
    <name type="synonym">Phanera variegata</name>
    <dbReference type="NCBI Taxonomy" id="167791"/>
    <lineage>
        <taxon>Eukaryota</taxon>
        <taxon>Viridiplantae</taxon>
        <taxon>Streptophyta</taxon>
        <taxon>Embryophyta</taxon>
        <taxon>Tracheophyta</taxon>
        <taxon>Spermatophyta</taxon>
        <taxon>Magnoliopsida</taxon>
        <taxon>eudicotyledons</taxon>
        <taxon>Gunneridae</taxon>
        <taxon>Pentapetalae</taxon>
        <taxon>rosids</taxon>
        <taxon>fabids</taxon>
        <taxon>Fabales</taxon>
        <taxon>Fabaceae</taxon>
        <taxon>Cercidoideae</taxon>
        <taxon>Cercideae</taxon>
        <taxon>Bauhiniinae</taxon>
        <taxon>Bauhinia</taxon>
    </lineage>
</organism>
<proteinExistence type="predicted"/>
<accession>A0ACB9PJY5</accession>
<evidence type="ECO:0000313" key="2">
    <source>
        <dbReference type="Proteomes" id="UP000828941"/>
    </source>
</evidence>
<dbReference type="EMBL" id="CM039429">
    <property type="protein sequence ID" value="KAI4348304.1"/>
    <property type="molecule type" value="Genomic_DNA"/>
</dbReference>
<gene>
    <name evidence="1" type="ORF">L6164_009039</name>
</gene>
<evidence type="ECO:0000313" key="1">
    <source>
        <dbReference type="EMBL" id="KAI4348304.1"/>
    </source>
</evidence>
<reference evidence="1 2" key="1">
    <citation type="journal article" date="2022" name="DNA Res.">
        <title>Chromosomal-level genome assembly of the orchid tree Bauhinia variegata (Leguminosae; Cercidoideae) supports the allotetraploid origin hypothesis of Bauhinia.</title>
        <authorList>
            <person name="Zhong Y."/>
            <person name="Chen Y."/>
            <person name="Zheng D."/>
            <person name="Pang J."/>
            <person name="Liu Y."/>
            <person name="Luo S."/>
            <person name="Meng S."/>
            <person name="Qian L."/>
            <person name="Wei D."/>
            <person name="Dai S."/>
            <person name="Zhou R."/>
        </authorList>
    </citation>
    <scope>NUCLEOTIDE SEQUENCE [LARGE SCALE GENOMIC DNA]</scope>
    <source>
        <strain evidence="1">BV-YZ2020</strain>
    </source>
</reference>
<dbReference type="Proteomes" id="UP000828941">
    <property type="component" value="Chromosome 4"/>
</dbReference>
<comment type="caution">
    <text evidence="1">The sequence shown here is derived from an EMBL/GenBank/DDBJ whole genome shotgun (WGS) entry which is preliminary data.</text>
</comment>
<keyword evidence="2" id="KW-1185">Reference proteome</keyword>
<sequence length="333" mass="38191">MRTLGLRTGNSLYLPLTVFLIVLLCFFLYYSSKPIQSHGQERILLKPPSTDHSQNPELKQVLKRASMSDRTVILTMVDEAWARPGSVLDVFLQSFKVGDGTRRFLNHLVIITMDAQAFGYCSSLHPHCIHPSTFVHYFSPTIPNRNLLSWKKHSVLLDVLKLGYNIIFTEADVMWLRSPLSKLNPILELSISCNVAGAGDGYMQDGGLFFLKANAIASEFLQQWRLTKVLYPNPPVEESLCDTIMRNQDVVKWFGFRVNLVNTSHFGGFCQLNKDRLSDVYTMRANCCNNLRSKVHDLRLLLDDWINFRAHSSRKNTLEPMILKWRTPQQCRP</sequence>
<protein>
    <submittedName>
        <fullName evidence="1">Uncharacterized protein</fullName>
    </submittedName>
</protein>
<name>A0ACB9PJY5_BAUVA</name>